<gene>
    <name evidence="2" type="ORF">GCM10022287_22230</name>
</gene>
<evidence type="ECO:0000259" key="1">
    <source>
        <dbReference type="Pfam" id="PF25109"/>
    </source>
</evidence>
<dbReference type="Pfam" id="PF25109">
    <property type="entry name" value="HAD_PNKP"/>
    <property type="match status" value="1"/>
</dbReference>
<sequence>MPKIILTRGLPASGKTEWAKSWVSKDPEHRVNVNRDDLRKALFNAGKAPLSYAQEQVITKAQQGIVKGALEKGLDVVVSDNNLAAKYIKQWYQFGEVEFQDFEVPLDELIKRDFDRHDPVGEQVIRDRWQRFTRNGKLPVPPPKAEVDVDGDLYSPDVTKPKAYIFDIDGTLAMINPDNPRSPYDRERVSEDHVVTAVRRVLWQLEKTATILITSGRDEICRPATEEWLDNHHIPYTQLFMRAEGDTRKDHVVKLELFNKHIRHNYNVQGVFDDRLRVVRMWHRIGVPLFRVGDPDADF</sequence>
<organism evidence="2 3">
    <name type="scientific">Gryllotalpicola koreensis</name>
    <dbReference type="NCBI Taxonomy" id="993086"/>
    <lineage>
        <taxon>Bacteria</taxon>
        <taxon>Bacillati</taxon>
        <taxon>Actinomycetota</taxon>
        <taxon>Actinomycetes</taxon>
        <taxon>Micrococcales</taxon>
        <taxon>Microbacteriaceae</taxon>
        <taxon>Gryllotalpicola</taxon>
    </lineage>
</organism>
<dbReference type="EMBL" id="BAABBW010000003">
    <property type="protein sequence ID" value="GAA4175916.1"/>
    <property type="molecule type" value="Genomic_DNA"/>
</dbReference>
<name>A0ABP8A1V9_9MICO</name>
<protein>
    <recommendedName>
        <fullName evidence="1">Polynucleotide kinase PNKP phosphatase domain-containing protein</fullName>
    </recommendedName>
</protein>
<dbReference type="Pfam" id="PF13671">
    <property type="entry name" value="AAA_33"/>
    <property type="match status" value="1"/>
</dbReference>
<comment type="caution">
    <text evidence="2">The sequence shown here is derived from an EMBL/GenBank/DDBJ whole genome shotgun (WGS) entry which is preliminary data.</text>
</comment>
<reference evidence="3" key="1">
    <citation type="journal article" date="2019" name="Int. J. Syst. Evol. Microbiol.">
        <title>The Global Catalogue of Microorganisms (GCM) 10K type strain sequencing project: providing services to taxonomists for standard genome sequencing and annotation.</title>
        <authorList>
            <consortium name="The Broad Institute Genomics Platform"/>
            <consortium name="The Broad Institute Genome Sequencing Center for Infectious Disease"/>
            <person name="Wu L."/>
            <person name="Ma J."/>
        </authorList>
    </citation>
    <scope>NUCLEOTIDE SEQUENCE [LARGE SCALE GENOMIC DNA]</scope>
    <source>
        <strain evidence="3">JCM 17591</strain>
    </source>
</reference>
<dbReference type="RefSeq" id="WP_344754330.1">
    <property type="nucleotide sequence ID" value="NZ_BAABBW010000003.1"/>
</dbReference>
<evidence type="ECO:0000313" key="3">
    <source>
        <dbReference type="Proteomes" id="UP001501079"/>
    </source>
</evidence>
<keyword evidence="3" id="KW-1185">Reference proteome</keyword>
<dbReference type="InterPro" id="IPR056782">
    <property type="entry name" value="HAD_PNKP"/>
</dbReference>
<dbReference type="Gene3D" id="3.40.50.300">
    <property type="entry name" value="P-loop containing nucleotide triphosphate hydrolases"/>
    <property type="match status" value="1"/>
</dbReference>
<dbReference type="Gene3D" id="3.40.50.1000">
    <property type="entry name" value="HAD superfamily/HAD-like"/>
    <property type="match status" value="1"/>
</dbReference>
<accession>A0ABP8A1V9</accession>
<dbReference type="InterPro" id="IPR023214">
    <property type="entry name" value="HAD_sf"/>
</dbReference>
<dbReference type="SUPFAM" id="SSF56784">
    <property type="entry name" value="HAD-like"/>
    <property type="match status" value="1"/>
</dbReference>
<dbReference type="InterPro" id="IPR027417">
    <property type="entry name" value="P-loop_NTPase"/>
</dbReference>
<dbReference type="SUPFAM" id="SSF52540">
    <property type="entry name" value="P-loop containing nucleoside triphosphate hydrolases"/>
    <property type="match status" value="1"/>
</dbReference>
<dbReference type="InterPro" id="IPR036412">
    <property type="entry name" value="HAD-like_sf"/>
</dbReference>
<feature type="domain" description="Polynucleotide kinase PNKP phosphatase" evidence="1">
    <location>
        <begin position="161"/>
        <end position="295"/>
    </location>
</feature>
<dbReference type="Proteomes" id="UP001501079">
    <property type="component" value="Unassembled WGS sequence"/>
</dbReference>
<proteinExistence type="predicted"/>
<evidence type="ECO:0000313" key="2">
    <source>
        <dbReference type="EMBL" id="GAA4175916.1"/>
    </source>
</evidence>